<dbReference type="SFLD" id="SFLDG00358">
    <property type="entry name" value="Main_(cytGST)"/>
    <property type="match status" value="1"/>
</dbReference>
<dbReference type="PROSITE" id="PS50404">
    <property type="entry name" value="GST_NTER"/>
    <property type="match status" value="1"/>
</dbReference>
<dbReference type="Gene3D" id="3.40.30.10">
    <property type="entry name" value="Glutaredoxin"/>
    <property type="match status" value="1"/>
</dbReference>
<evidence type="ECO:0000313" key="5">
    <source>
        <dbReference type="Proteomes" id="UP000248925"/>
    </source>
</evidence>
<protein>
    <submittedName>
        <fullName evidence="4">Glutathione S-transferase</fullName>
    </submittedName>
</protein>
<dbReference type="Pfam" id="PF02798">
    <property type="entry name" value="GST_N"/>
    <property type="match status" value="1"/>
</dbReference>
<dbReference type="AlphaFoldDB" id="A0A2W4EZ29"/>
<dbReference type="InterPro" id="IPR040079">
    <property type="entry name" value="Glutathione_S-Trfase"/>
</dbReference>
<dbReference type="SFLD" id="SFLDG01151">
    <property type="entry name" value="Main.2:_Nu-like"/>
    <property type="match status" value="1"/>
</dbReference>
<accession>A0A2W4EZ29</accession>
<dbReference type="Pfam" id="PF13410">
    <property type="entry name" value="GST_C_2"/>
    <property type="match status" value="1"/>
</dbReference>
<dbReference type="Proteomes" id="UP000248925">
    <property type="component" value="Unassembled WGS sequence"/>
</dbReference>
<evidence type="ECO:0000259" key="3">
    <source>
        <dbReference type="PROSITE" id="PS50405"/>
    </source>
</evidence>
<gene>
    <name evidence="4" type="ORF">CPY51_08790</name>
</gene>
<reference evidence="4 5" key="1">
    <citation type="journal article" date="2018" name="Sci. Rep.">
        <title>Rhizobium tumorigenes sp. nov., a novel plant tumorigenic bacterium isolated from cane gall tumors on thornless blackberry.</title>
        <authorList>
            <person name="Kuzmanovi N."/>
            <person name="Smalla K."/>
            <person name="Gronow S."/>
            <person name="PuBawska J."/>
        </authorList>
    </citation>
    <scope>NUCLEOTIDE SEQUENCE [LARGE SCALE GENOMIC DNA]</scope>
    <source>
        <strain evidence="4 5">CCBAU 85046</strain>
    </source>
</reference>
<name>A0A2W4EZ29_9HYPH</name>
<dbReference type="RefSeq" id="WP_111159905.1">
    <property type="nucleotide sequence ID" value="NZ_PCDP01000028.1"/>
</dbReference>
<evidence type="ECO:0000313" key="4">
    <source>
        <dbReference type="EMBL" id="PZM15140.1"/>
    </source>
</evidence>
<feature type="domain" description="GST C-terminal" evidence="3">
    <location>
        <begin position="85"/>
        <end position="206"/>
    </location>
</feature>
<comment type="caution">
    <text evidence="4">The sequence shown here is derived from an EMBL/GenBank/DDBJ whole genome shotgun (WGS) entry which is preliminary data.</text>
</comment>
<keyword evidence="5" id="KW-1185">Reference proteome</keyword>
<proteinExistence type="predicted"/>
<dbReference type="CDD" id="cd03056">
    <property type="entry name" value="GST_N_4"/>
    <property type="match status" value="1"/>
</dbReference>
<organism evidence="4 5">
    <name type="scientific">Rhizobium tubonense</name>
    <dbReference type="NCBI Taxonomy" id="484088"/>
    <lineage>
        <taxon>Bacteria</taxon>
        <taxon>Pseudomonadati</taxon>
        <taxon>Pseudomonadota</taxon>
        <taxon>Alphaproteobacteria</taxon>
        <taxon>Hyphomicrobiales</taxon>
        <taxon>Rhizobiaceae</taxon>
        <taxon>Rhizobium/Agrobacterium group</taxon>
        <taxon>Rhizobium</taxon>
    </lineage>
</organism>
<comment type="subunit">
    <text evidence="1">Homodimer.</text>
</comment>
<dbReference type="GO" id="GO:0004364">
    <property type="term" value="F:glutathione transferase activity"/>
    <property type="evidence" value="ECO:0007669"/>
    <property type="project" value="TreeGrafter"/>
</dbReference>
<feature type="domain" description="GST N-terminal" evidence="2">
    <location>
        <begin position="1"/>
        <end position="80"/>
    </location>
</feature>
<dbReference type="PANTHER" id="PTHR43969">
    <property type="entry name" value="GLUTATHIONE S TRANSFERASE D10, ISOFORM A-RELATED"/>
    <property type="match status" value="1"/>
</dbReference>
<dbReference type="Gene3D" id="1.20.1050.10">
    <property type="match status" value="1"/>
</dbReference>
<dbReference type="InterPro" id="IPR036249">
    <property type="entry name" value="Thioredoxin-like_sf"/>
</dbReference>
<dbReference type="GO" id="GO:0006749">
    <property type="term" value="P:glutathione metabolic process"/>
    <property type="evidence" value="ECO:0007669"/>
    <property type="project" value="TreeGrafter"/>
</dbReference>
<dbReference type="CDD" id="cd03206">
    <property type="entry name" value="GST_C_7"/>
    <property type="match status" value="1"/>
</dbReference>
<sequence length="206" mass="22440">MKLYFHPLSGHAHRARLFLSLIDADAEIIEVDMRAGEHKAPAFLALNPFGQIPVLDDDGVIITDSNAILVYLAKKSADRTWLPEDAAGAAAVQRWLSVAAGEIAYGPCAARLVTVFGAKFDANEVIARAHAILKLIDAQLARRQWIAADHPTIADVALYSYIARAPEGNVDRYAYRHVSAWLARVEALPGFFPFQKTPIGIPEGGN</sequence>
<dbReference type="InterPro" id="IPR004045">
    <property type="entry name" value="Glutathione_S-Trfase_N"/>
</dbReference>
<dbReference type="PANTHER" id="PTHR43969:SF9">
    <property type="entry name" value="GLUTATHIONE S TRANSFERASE D10, ISOFORM A-RELATED"/>
    <property type="match status" value="1"/>
</dbReference>
<dbReference type="InterPro" id="IPR036282">
    <property type="entry name" value="Glutathione-S-Trfase_C_sf"/>
</dbReference>
<dbReference type="InterPro" id="IPR010987">
    <property type="entry name" value="Glutathione-S-Trfase_C-like"/>
</dbReference>
<evidence type="ECO:0000256" key="1">
    <source>
        <dbReference type="ARBA" id="ARBA00011738"/>
    </source>
</evidence>
<evidence type="ECO:0000259" key="2">
    <source>
        <dbReference type="PROSITE" id="PS50404"/>
    </source>
</evidence>
<dbReference type="SUPFAM" id="SSF52833">
    <property type="entry name" value="Thioredoxin-like"/>
    <property type="match status" value="1"/>
</dbReference>
<dbReference type="SUPFAM" id="SSF47616">
    <property type="entry name" value="GST C-terminal domain-like"/>
    <property type="match status" value="1"/>
</dbReference>
<dbReference type="SFLD" id="SFLDS00019">
    <property type="entry name" value="Glutathione_Transferase_(cytos"/>
    <property type="match status" value="1"/>
</dbReference>
<dbReference type="OrthoDB" id="9810080at2"/>
<keyword evidence="4" id="KW-0808">Transferase</keyword>
<dbReference type="EMBL" id="PCDP01000028">
    <property type="protein sequence ID" value="PZM15140.1"/>
    <property type="molecule type" value="Genomic_DNA"/>
</dbReference>
<dbReference type="PROSITE" id="PS50405">
    <property type="entry name" value="GST_CTER"/>
    <property type="match status" value="1"/>
</dbReference>